<evidence type="ECO:0000313" key="4">
    <source>
        <dbReference type="Proteomes" id="UP001152320"/>
    </source>
</evidence>
<feature type="region of interest" description="Disordered" evidence="2">
    <location>
        <begin position="227"/>
        <end position="269"/>
    </location>
</feature>
<keyword evidence="1" id="KW-0175">Coiled coil</keyword>
<sequence>MGSSNGKCRRPNGLLKEKNGCNSLYALCGNKPSSVFYSKSLENCSLKLYRVEGENPDHEDVVVMLDCGGRVYANGKKVYPFDNLSDGLDETNVSHIIGELSNGRIPDVFGPIGNKEKHVNPGDYAGALDSLLNIIAETFNQLLMDGLKMQEGMRILEEEKTHLSLKVLELKKEQLHSQKLELEKKKLELRVEELEASLSLQSGMFLPPMSKTASLCRSRTIGIGDGRSNASYLRNVPKRTGSFRKNGDSEASESDTDGKNSKSRLHPRHKVVARLKELEAEREKISHQSSLLQFQLDALTAQQDLAQSKVRVTTSGHNGLANGKAPESPPKGKSRDRPSIEDSPEKLSTSYNGSSLSTSPLSASSVTGSTHGYTNGFGGSDGSGDEQFSHVGSRSVNEPTVVSAANHNSASKDVSREHRFKTRENSWEKYDTLKKRYEDLKKKRAQRLQQGGLFVSQDDMTSSPALQQRTTQITTCSTEVGLEGNQQFSIADALLTGRSLSSGD</sequence>
<comment type="caution">
    <text evidence="3">The sequence shown here is derived from an EMBL/GenBank/DDBJ whole genome shotgun (WGS) entry which is preliminary data.</text>
</comment>
<evidence type="ECO:0000313" key="3">
    <source>
        <dbReference type="EMBL" id="KAJ8038994.1"/>
    </source>
</evidence>
<dbReference type="AlphaFoldDB" id="A0A9Q1C6E4"/>
<protein>
    <submittedName>
        <fullName evidence="3">Uncharacterized protein</fullName>
    </submittedName>
</protein>
<name>A0A9Q1C6E4_HOLLE</name>
<reference evidence="3" key="1">
    <citation type="submission" date="2021-10" db="EMBL/GenBank/DDBJ databases">
        <title>Tropical sea cucumber genome reveals ecological adaptation and Cuvierian tubules defense mechanism.</title>
        <authorList>
            <person name="Chen T."/>
        </authorList>
    </citation>
    <scope>NUCLEOTIDE SEQUENCE</scope>
    <source>
        <strain evidence="3">Nanhai2018</strain>
        <tissue evidence="3">Muscle</tissue>
    </source>
</reference>
<proteinExistence type="predicted"/>
<dbReference type="EMBL" id="JAIZAY010000007">
    <property type="protein sequence ID" value="KAJ8038994.1"/>
    <property type="molecule type" value="Genomic_DNA"/>
</dbReference>
<feature type="compositionally biased region" description="Low complexity" evidence="2">
    <location>
        <begin position="347"/>
        <end position="370"/>
    </location>
</feature>
<feature type="compositionally biased region" description="Basic and acidic residues" evidence="2">
    <location>
        <begin position="333"/>
        <end position="345"/>
    </location>
</feature>
<accession>A0A9Q1C6E4</accession>
<evidence type="ECO:0000256" key="1">
    <source>
        <dbReference type="SAM" id="Coils"/>
    </source>
</evidence>
<dbReference type="Proteomes" id="UP001152320">
    <property type="component" value="Chromosome 7"/>
</dbReference>
<keyword evidence="4" id="KW-1185">Reference proteome</keyword>
<dbReference type="OrthoDB" id="10679833at2759"/>
<feature type="region of interest" description="Disordered" evidence="2">
    <location>
        <begin position="312"/>
        <end position="393"/>
    </location>
</feature>
<feature type="coiled-coil region" evidence="1">
    <location>
        <begin position="153"/>
        <end position="197"/>
    </location>
</feature>
<organism evidence="3 4">
    <name type="scientific">Holothuria leucospilota</name>
    <name type="common">Black long sea cucumber</name>
    <name type="synonym">Mertensiothuria leucospilota</name>
    <dbReference type="NCBI Taxonomy" id="206669"/>
    <lineage>
        <taxon>Eukaryota</taxon>
        <taxon>Metazoa</taxon>
        <taxon>Echinodermata</taxon>
        <taxon>Eleutherozoa</taxon>
        <taxon>Echinozoa</taxon>
        <taxon>Holothuroidea</taxon>
        <taxon>Aspidochirotacea</taxon>
        <taxon>Aspidochirotida</taxon>
        <taxon>Holothuriidae</taxon>
        <taxon>Holothuria</taxon>
    </lineage>
</organism>
<evidence type="ECO:0000256" key="2">
    <source>
        <dbReference type="SAM" id="MobiDB-lite"/>
    </source>
</evidence>
<gene>
    <name evidence="3" type="ORF">HOLleu_16571</name>
</gene>